<feature type="domain" description="Bacterial Ig-like" evidence="4">
    <location>
        <begin position="744"/>
        <end position="841"/>
    </location>
</feature>
<feature type="domain" description="Bacterial Ig-like" evidence="4">
    <location>
        <begin position="326"/>
        <end position="423"/>
    </location>
</feature>
<feature type="region of interest" description="Disordered" evidence="1">
    <location>
        <begin position="1882"/>
        <end position="1921"/>
    </location>
</feature>
<feature type="region of interest" description="Disordered" evidence="1">
    <location>
        <begin position="2899"/>
        <end position="2968"/>
    </location>
</feature>
<feature type="domain" description="Bacterial Ig" evidence="2">
    <location>
        <begin position="1092"/>
        <end position="1163"/>
    </location>
</feature>
<feature type="domain" description="Bacterial Ig-like" evidence="4">
    <location>
        <begin position="3"/>
        <end position="97"/>
    </location>
</feature>
<feature type="compositionally biased region" description="Polar residues" evidence="1">
    <location>
        <begin position="3111"/>
        <end position="3132"/>
    </location>
</feature>
<feature type="domain" description="Bacterial Ig-like" evidence="3">
    <location>
        <begin position="1174"/>
        <end position="1267"/>
    </location>
</feature>
<evidence type="ECO:0000313" key="5">
    <source>
        <dbReference type="EMBL" id="PVE41112.1"/>
    </source>
</evidence>
<feature type="domain" description="Bacterial Ig-like" evidence="4">
    <location>
        <begin position="2576"/>
        <end position="2673"/>
    </location>
</feature>
<dbReference type="SMART" id="SM00710">
    <property type="entry name" value="PbH1"/>
    <property type="match status" value="11"/>
</dbReference>
<dbReference type="Pfam" id="PF19078">
    <property type="entry name" value="Big_12"/>
    <property type="match status" value="18"/>
</dbReference>
<dbReference type="EMBL" id="LFYT02000040">
    <property type="protein sequence ID" value="PVE41112.1"/>
    <property type="molecule type" value="Genomic_DNA"/>
</dbReference>
<name>A0A2T7U8X4_9BURK</name>
<dbReference type="OrthoDB" id="8863471at2"/>
<feature type="region of interest" description="Disordered" evidence="1">
    <location>
        <begin position="1275"/>
        <end position="1314"/>
    </location>
</feature>
<feature type="domain" description="Bacterial Ig" evidence="2">
    <location>
        <begin position="2714"/>
        <end position="2780"/>
    </location>
</feature>
<feature type="compositionally biased region" description="Low complexity" evidence="1">
    <location>
        <begin position="1393"/>
        <end position="1407"/>
    </location>
</feature>
<dbReference type="Gene3D" id="2.60.40.10">
    <property type="entry name" value="Immunoglobulins"/>
    <property type="match status" value="17"/>
</dbReference>
<dbReference type="NCBIfam" id="NF033510">
    <property type="entry name" value="Ca_tandemer"/>
    <property type="match status" value="17"/>
</dbReference>
<feature type="region of interest" description="Disordered" evidence="1">
    <location>
        <begin position="2481"/>
        <end position="2518"/>
    </location>
</feature>
<feature type="compositionally biased region" description="Polar residues" evidence="1">
    <location>
        <begin position="3838"/>
        <end position="3857"/>
    </location>
</feature>
<feature type="compositionally biased region" description="Polar residues" evidence="1">
    <location>
        <begin position="2697"/>
        <end position="2718"/>
    </location>
</feature>
<feature type="region of interest" description="Disordered" evidence="1">
    <location>
        <begin position="1374"/>
        <end position="1407"/>
    </location>
</feature>
<protein>
    <submittedName>
        <fullName evidence="5">Uncharacterized protein</fullName>
    </submittedName>
</protein>
<proteinExistence type="predicted"/>
<feature type="region of interest" description="Disordered" evidence="1">
    <location>
        <begin position="2693"/>
        <end position="2724"/>
    </location>
</feature>
<feature type="region of interest" description="Disordered" evidence="1">
    <location>
        <begin position="3097"/>
        <end position="3174"/>
    </location>
</feature>
<feature type="compositionally biased region" description="Polar residues" evidence="1">
    <location>
        <begin position="1381"/>
        <end position="1392"/>
    </location>
</feature>
<feature type="domain" description="Bacterial Ig" evidence="2">
    <location>
        <begin position="2918"/>
        <end position="2987"/>
    </location>
</feature>
<reference evidence="5" key="1">
    <citation type="submission" date="2017-04" db="EMBL/GenBank/DDBJ databases">
        <title>Unexpected and diverse lifestyles within the genus Limnohabitans.</title>
        <authorList>
            <person name="Kasalicky V."/>
            <person name="Mehrshad M."/>
            <person name="Andrei S.-A."/>
            <person name="Salcher M."/>
            <person name="Kratochvilova H."/>
            <person name="Simek K."/>
            <person name="Ghai R."/>
        </authorList>
    </citation>
    <scope>NUCLEOTIDE SEQUENCE [LARGE SCALE GENOMIC DNA]</scope>
    <source>
        <strain evidence="5">II-D5</strain>
    </source>
</reference>
<feature type="domain" description="Bacterial Ig" evidence="2">
    <location>
        <begin position="2504"/>
        <end position="2573"/>
    </location>
</feature>
<evidence type="ECO:0000256" key="1">
    <source>
        <dbReference type="SAM" id="MobiDB-lite"/>
    </source>
</evidence>
<feature type="domain" description="Bacterial Ig-like" evidence="4">
    <location>
        <begin position="115"/>
        <end position="211"/>
    </location>
</feature>
<feature type="domain" description="Bacterial Ig-like" evidence="4">
    <location>
        <begin position="2990"/>
        <end position="3087"/>
    </location>
</feature>
<feature type="domain" description="Bacterial Ig-like" evidence="3">
    <location>
        <begin position="1678"/>
        <end position="1773"/>
    </location>
</feature>
<feature type="region of interest" description="Disordered" evidence="1">
    <location>
        <begin position="3830"/>
        <end position="3857"/>
    </location>
</feature>
<feature type="domain" description="Bacterial Ig" evidence="2">
    <location>
        <begin position="3529"/>
        <end position="3605"/>
    </location>
</feature>
<feature type="domain" description="Bacterial Ig-like" evidence="4">
    <location>
        <begin position="430"/>
        <end position="524"/>
    </location>
</feature>
<dbReference type="RefSeq" id="WP_133240075.1">
    <property type="nucleotide sequence ID" value="NZ_LFYT02000040.1"/>
</dbReference>
<feature type="domain" description="Bacterial Ig-like" evidence="4">
    <location>
        <begin position="3610"/>
        <end position="3707"/>
    </location>
</feature>
<feature type="compositionally biased region" description="Polar residues" evidence="1">
    <location>
        <begin position="2904"/>
        <end position="2925"/>
    </location>
</feature>
<evidence type="ECO:0000259" key="2">
    <source>
        <dbReference type="Pfam" id="PF17936"/>
    </source>
</evidence>
<evidence type="ECO:0000259" key="4">
    <source>
        <dbReference type="Pfam" id="PF19078"/>
    </source>
</evidence>
<feature type="domain" description="Bacterial Ig-like" evidence="3">
    <location>
        <begin position="1272"/>
        <end position="1368"/>
    </location>
</feature>
<dbReference type="PANTHER" id="PTHR34677">
    <property type="match status" value="1"/>
</dbReference>
<feature type="compositionally biased region" description="Polar residues" evidence="1">
    <location>
        <begin position="1281"/>
        <end position="1303"/>
    </location>
</feature>
<feature type="domain" description="Bacterial Ig" evidence="2">
    <location>
        <begin position="2294"/>
        <end position="2369"/>
    </location>
</feature>
<feature type="domain" description="Bacterial Ig-like" evidence="4">
    <location>
        <begin position="3404"/>
        <end position="3501"/>
    </location>
</feature>
<feature type="region of interest" description="Disordered" evidence="1">
    <location>
        <begin position="3918"/>
        <end position="3957"/>
    </location>
</feature>
<dbReference type="InterPro" id="IPR013783">
    <property type="entry name" value="Ig-like_fold"/>
</dbReference>
<feature type="domain" description="Bacterial Ig-like" evidence="4">
    <location>
        <begin position="967"/>
        <end position="1062"/>
    </location>
</feature>
<feature type="compositionally biased region" description="Polar residues" evidence="1">
    <location>
        <begin position="1184"/>
        <end position="1197"/>
    </location>
</feature>
<feature type="domain" description="Bacterial Ig-like" evidence="3">
    <location>
        <begin position="3723"/>
        <end position="3816"/>
    </location>
</feature>
<accession>A0A2T7U8X4</accession>
<gene>
    <name evidence="5" type="ORF">H663_018965</name>
</gene>
<feature type="domain" description="Bacterial Ig" evidence="2">
    <location>
        <begin position="3126"/>
        <end position="3194"/>
    </location>
</feature>
<feature type="domain" description="Bacterial Ig" evidence="2">
    <location>
        <begin position="1395"/>
        <end position="1462"/>
    </location>
</feature>
<feature type="domain" description="Bacterial Ig-like" evidence="4">
    <location>
        <begin position="640"/>
        <end position="738"/>
    </location>
</feature>
<feature type="compositionally biased region" description="Polar residues" evidence="1">
    <location>
        <begin position="2490"/>
        <end position="2511"/>
    </location>
</feature>
<feature type="compositionally biased region" description="Low complexity" evidence="1">
    <location>
        <begin position="2288"/>
        <end position="2305"/>
    </location>
</feature>
<feature type="domain" description="Bacterial Ig-like" evidence="4">
    <location>
        <begin position="853"/>
        <end position="947"/>
    </location>
</feature>
<feature type="domain" description="Bacterial Ig" evidence="2">
    <location>
        <begin position="3332"/>
        <end position="3401"/>
    </location>
</feature>
<feature type="compositionally biased region" description="Polar residues" evidence="1">
    <location>
        <begin position="3942"/>
        <end position="3957"/>
    </location>
</feature>
<keyword evidence="6" id="KW-1185">Reference proteome</keyword>
<dbReference type="InterPro" id="IPR044016">
    <property type="entry name" value="Big_13"/>
</dbReference>
<comment type="caution">
    <text evidence="5">The sequence shown here is derived from an EMBL/GenBank/DDBJ whole genome shotgun (WGS) entry which is preliminary data.</text>
</comment>
<feature type="domain" description="Bacterial Ig-like" evidence="3">
    <location>
        <begin position="3823"/>
        <end position="3917"/>
    </location>
</feature>
<feature type="domain" description="Bacterial Ig-like" evidence="4">
    <location>
        <begin position="3197"/>
        <end position="3293"/>
    </location>
</feature>
<feature type="compositionally biased region" description="Low complexity" evidence="1">
    <location>
        <begin position="1198"/>
        <end position="1209"/>
    </location>
</feature>
<evidence type="ECO:0000259" key="3">
    <source>
        <dbReference type="Pfam" id="PF19077"/>
    </source>
</evidence>
<feature type="domain" description="Bacterial Ig-like" evidence="4">
    <location>
        <begin position="222"/>
        <end position="320"/>
    </location>
</feature>
<dbReference type="InterPro" id="IPR006626">
    <property type="entry name" value="PbH1"/>
</dbReference>
<feature type="region of interest" description="Disordered" evidence="1">
    <location>
        <begin position="2277"/>
        <end position="2313"/>
    </location>
</feature>
<dbReference type="Proteomes" id="UP000037507">
    <property type="component" value="Unassembled WGS sequence"/>
</dbReference>
<dbReference type="Pfam" id="PF19077">
    <property type="entry name" value="Big_13"/>
    <property type="match status" value="7"/>
</dbReference>
<feature type="domain" description="Bacterial Ig-like" evidence="3">
    <location>
        <begin position="1578"/>
        <end position="1672"/>
    </location>
</feature>
<feature type="region of interest" description="Disordered" evidence="1">
    <location>
        <begin position="1177"/>
        <end position="1212"/>
    </location>
</feature>
<dbReference type="Pfam" id="PF17936">
    <property type="entry name" value="Big_6"/>
    <property type="match status" value="9"/>
</dbReference>
<sequence>MNDMSNPFIAITSSKANLAMGETTTLSFALSEASTNFTASDVTVVGGTLSNFTGSGSNYSATFTPSANVSSAFIMVGSDTFSNAAGTLNKDGADTNNGSSFSIGLLCNTDAPAESVAPTVMISNTKARVKPGETDIITFTLSEASSNFTASDVRIIGGTLTNFTQSATNPLVYTATFTPDPKSLSAAIFIASEAFTDAAGNYNMDGGELNNTASIAIQCKIDTTPPTIIVSADKSALAMGQTAVVTFTLSELATDFAASDITVMGGTLSGFAQSATNPLVYTATFTPAAGSMSGAVYVASNRFSDASGNFNADGNDANNATTFTLDIAPPTIAITSDKSILKAADTATITFTLSEISTNFDASDIAVTGGTLSGFAQSASNPYVYTAIFTPAAGSTGATVSVASNKFSDAGGNQNQDGADANNTVSLTVDQTPPTIIVSSPKSSLGAGETATVTFTLSEASSNFTLDDITVVGGTLSNFTGSGTSYSATFTPTAGASTASVKVDSNKFTDAAGNQNADGADANNTVSFNLDVTPPTIIVSSDKTDLLAGETATITFTLSEASNNFTASDVTVNGGTLSGFVQSATNPLVYTATFTPTSTAASAMILVSSNTFSDAAGNLNKDGSDLNNAVALKTNCPPPDTAPPTIAISTDKTALGTGQTAMVTFTLSEASSDFTATDITVMGGTLSGFAQSATNPLVYTATFTPAAGSISGAVYVSSNKFSDAAGNFNADGNDANNAATFSIDATPPTIAISTDKVDLLVGQTATITFTLSEASNNFTASDITVNGGTLTGFAQSATNPLVYTATFTPTSTGASAMILVSSNTFSDAAGNLNKDGADLNNAVALKTNCPPADSTPPSIVISSNKVLLDEGETASINFTLSEASTDFTLGDITCLGGTLSNLQGSGTSYTATFTPFATAKSAALFVASYKFSDAAGNFNLDGADVNNAVSLGIHCEIKPTTPATPADTTAPTIAISSAKALLAQGETTTVTFTLSEDSSDFSLADITLLGGTLSNFAGSGKVYTATFTPNATAKSAALFVSSDKFTDAAGNLNKDGSDNNNAASFAINCTPVPPAPLTPPAPSVVVAPGGITTPDTTPTFQGTGTPGNTIQIKDPAGNVIGSAVVGPNGQWNVTPTAPLPQGSNNLSITETSPSGAVSPSVPLPVVIDSVAPSAPAGAIAPGSNTGSTTDNITSNNKPTLTGTGTPGDTIKITDPQGNVIGTAVVGPNGQWSITPTTALPTGTNNLSMVAIDPAGNVSPTAPLPVVIESGSLPAPTGGINPGSNTGSTTDNITTNPQPVLSGTGQPGDTIKITDPAGNVIGSAVVGPNGQWNVTPTAPLPQGLNNLSITETSPSGAVSPSVPLPVVIDSVGPSAPSGTFAPGSNSGSTTDNITSVTQPTLTGTGTPGDTIKITDPQGNVIGSAIVGPNGQWSLAPTNPLPQGQNNLSIVAVDPAGNVSPPTPLPIFIDTVAPTIALSSNKTLLGNGESVTVTFTLSEASSDFTLADITAMGGTLSNFQGSGTTYFATFTPNAGATSAALLVTSDKFSDAAGNLNKDGSDLNNALSFSVSAVVVPAPAAPSGTLAPSSNSGSLTDNVTIDTTPTITGVGTPGDTIKITDPQGNVIGTAIVAPNGSWSITPTTPLPQGNNNLAITEITPDGQTSPATILPIVIDSVAPLAPTAGINPASNSGSLTDNVTIDTTPTIDGTGTPGDTIKITDPQGNLIGTAIVGPNGQWSITPTTPLPTGTNNLSVTEIDPAGNISPAVPLPIVIETAVSAAPALVVRGRVFAGPIAATSATTEVVDAQNLIPDINTLQTSASTSVTSTGGINLVQPKEVAVSLPTGTPTVIATNPPVITESSVSSVAPPPGAMNDGMILTPPSLTGNPSVTSGTGSTATGGGTLPNTTGGVSDSSGNGVAPPPGAMNDGMILTPPSVTGNPTTTSTAGVSGGADVFVYDNTGTLLGQTVLAADGTWSITAANRGSYRGPVLVKVIDANGSAINYIDEVSATGKSFDTTLRAQAVADVGQSNFTVAADQSATLVVNITPVTELAVRSAGIADNANQPLASAAAINTANANVAKALGMAGVDIIGEPTTTNSPTFTATNRYDANGVVVLTAGEKYGLVLAKLSGLDSVKGNIDASLDALQTELLAGGTLSTTGATLMDTGRLNALAALKAPNTGASELTFLIDTPLNRWLLGDIVVTAQTITATTVNLTGSALPGSTVTVTLPDGSTLQATANAQGVFTVSFPATKVNTDKEVDFQGTDGLVQPSVNTHTLPSAPTGVLDPSSNTGSTTDNLTTDKTPTLSGTGTPGDTVKITDPQGNVIGSAIVGPNGQWSVTPTTPLPEGTNNLSLVQVDPEGNVSPAVPLPVVIDSVVPTIALTSVQNAGQNPTVTFTLSEASTDFTLADVTVTGGTLSALTQSPTNPLVYTATFAPAAGASTASVQVDSAKFSDAAGNQNADGAEANNKLTFNFGSTTPPAAPTGIAIDPASNSGSGTDQLTNKPQPTINGSGTPGDTVKITDPQGNVIGSAIVGPNGQWQVTPTSPLPEGPNSLAVTVTNPSGQVSPPAPFTVTVDTTAPTIALSTAQSVLATGQTGQVTFTLSEATTDFTLADVTAMGGTLSNLVQSPTNPLVYTATFTPAAGATSAALLVTSDKFSDAAANFNKDGADTNNALSFSVNAVPVAPAAPTGIAIDPASNSGSGTDQLTNKPQPPINGSGTPGDTVKITDPQGNVIGSAIVGPNGQWQVTPTSPLPEGPNSLAVTVTNPSGQVSPPAPFTVTVDTTAPTIALSTAQSVLATGQTGQVTFTLSEATTDFTLADVTAMGGTLSNLVQSPTNPLVYTATFTPAAGATSAALLVTSDKFSDAAANFNKDGADTNNALSFSVNAAPVAPAAPTGIAIDPASNSGSGTDQLTNKPQPTINGSGTPGDTVKITDPQGNVIGSAVVGPNGQWQVTPTSPLPEGPNSLAVTVTNPSGQVSPPAPFTVTVDTIAPTIALSAPATALTSGQTSAITFTLSEASTDFTLADITVTGGTLSALVQSPTNPLVYTATFTPTAGATTATVRVDSAKFADAAANQNADGAEANNTLNYTLGQPSVPPTAPTGIAIDPASNSGSGTDQLTNKPQPTINGSGTPGDTVKITDPQGNVIGSAIVGPNGQWQVTPTSPLPEGPNSLAVTVTNPSGQVSPPAPFTVTVDTTAPTIALSTTQAVLASGQTGVVTFTLSEASTDFTLADVTAIGGTLSNLVQSPTNPLVYTAVLTPAAGATSAALLVTSDKFSDAAANFNKDGAELNNALSFSVNAAPVAPAAPTGIAIDPASNSGSGTDQLTNKPQPTINGSGTPGDTVKITDPQGNVIGSAIVGPNGQWQVTPTSPLPEGPNSLAVTVTNPSGQVSPPAPFTVTVDTTAPTIALSAPATALTSGQTSAITFTLSEASTDFTLADITVTGGTLSALVQSPTNPLVYTATFTPTAGATTATVRVDSAKFADAAANQNADGAEANNTLNLSYSAAPVAPLAPPAGINPGSNSGSPTDLITNQNKPVLTGTGVPGDTIKITDPSGNVIGTATVGPNGQWSITPTTPLPEGTNNLSVVAINPAGQISPVTPLPVVIDTTLPTVALSTTQSLLAQGQTGTVTFTFSEPTLDFTLGDVAVTGGTLSNLALSPTNPLAYTATFTPTAGVLNATLVVASDKFTDIAGSLNKDGAETNNTLAFSISAPPTPHSLTAMLDLVSDSGTVGDNTTNDTTPTISGTGTAGDIVKVYNAQGLVIASAVVAANGTWSATPTTVLPQGINALSVTATSPTGSVLSTGLPITIVVDSVAPVAPTGILDPISDSGVKGDSTTNDNTPTLSGTGVPGNTITIKNPAGQVIGTAVVDDGGKWSITPTTPQPEGLNNYTMTATDPSGNVSPPAPLPVTIDTTAPSAPTGVLDPTSDSGVKGDKTTNDNTPTLSGTGTPGDTITIKNPAGEVIGTAVVDAGGKWNITPTTPQPEGLNNYTMTAT</sequence>
<evidence type="ECO:0000313" key="6">
    <source>
        <dbReference type="Proteomes" id="UP000037507"/>
    </source>
</evidence>
<dbReference type="PANTHER" id="PTHR34677:SF3">
    <property type="entry name" value="BACTERIAL IG-LIKE DOMAIN-CONTAINING PROTEIN"/>
    <property type="match status" value="1"/>
</dbReference>
<feature type="domain" description="Bacterial Ig-like" evidence="4">
    <location>
        <begin position="531"/>
        <end position="628"/>
    </location>
</feature>
<feature type="domain" description="Bacterial Ig-like" evidence="4">
    <location>
        <begin position="2783"/>
        <end position="2880"/>
    </location>
</feature>
<feature type="domain" description="Bacterial Ig-like" evidence="4">
    <location>
        <begin position="2373"/>
        <end position="2467"/>
    </location>
</feature>
<dbReference type="STRING" id="1293045.H663_11205"/>
<feature type="domain" description="Bacterial Ig-like" evidence="3">
    <location>
        <begin position="3922"/>
        <end position="3999"/>
    </location>
</feature>
<dbReference type="InterPro" id="IPR041498">
    <property type="entry name" value="Big_6"/>
</dbReference>
<feature type="domain" description="Bacterial Ig-like" evidence="4">
    <location>
        <begin position="1468"/>
        <end position="1562"/>
    </location>
</feature>
<organism evidence="5 6">
    <name type="scientific">Limnohabitans planktonicus II-D5</name>
    <dbReference type="NCBI Taxonomy" id="1293045"/>
    <lineage>
        <taxon>Bacteria</taxon>
        <taxon>Pseudomonadati</taxon>
        <taxon>Pseudomonadota</taxon>
        <taxon>Betaproteobacteria</taxon>
        <taxon>Burkholderiales</taxon>
        <taxon>Comamonadaceae</taxon>
        <taxon>Limnohabitans</taxon>
    </lineage>
</organism>
<dbReference type="InterPro" id="IPR044048">
    <property type="entry name" value="Big_12"/>
</dbReference>
<feature type="region of interest" description="Disordered" evidence="1">
    <location>
        <begin position="3314"/>
        <end position="3347"/>
    </location>
</feature>
<feature type="compositionally biased region" description="Polar residues" evidence="1">
    <location>
        <begin position="3318"/>
        <end position="3339"/>
    </location>
</feature>
<feature type="non-terminal residue" evidence="5">
    <location>
        <position position="3999"/>
    </location>
</feature>